<dbReference type="AlphaFoldDB" id="A0A226WJT2"/>
<dbReference type="EMBL" id="MTHB01000305">
    <property type="protein sequence ID" value="OXC71442.1"/>
    <property type="molecule type" value="Genomic_DNA"/>
</dbReference>
<sequence>MLKKWRRTVFHGRRRGRDRLVRCCGFAWGRGPAQRCSPRSGLNRAA</sequence>
<gene>
    <name evidence="1" type="ORF">BSU04_46470</name>
</gene>
<dbReference type="Proteomes" id="UP000214720">
    <property type="component" value="Unassembled WGS sequence"/>
</dbReference>
<comment type="caution">
    <text evidence="1">The sequence shown here is derived from an EMBL/GenBank/DDBJ whole genome shotgun (WGS) entry which is preliminary data.</text>
</comment>
<accession>A0A226WJT2</accession>
<organism evidence="1 2">
    <name type="scientific">Caballeronia sordidicola</name>
    <name type="common">Burkholderia sordidicola</name>
    <dbReference type="NCBI Taxonomy" id="196367"/>
    <lineage>
        <taxon>Bacteria</taxon>
        <taxon>Pseudomonadati</taxon>
        <taxon>Pseudomonadota</taxon>
        <taxon>Betaproteobacteria</taxon>
        <taxon>Burkholderiales</taxon>
        <taxon>Burkholderiaceae</taxon>
        <taxon>Caballeronia</taxon>
    </lineage>
</organism>
<proteinExistence type="predicted"/>
<protein>
    <submittedName>
        <fullName evidence="1">Uncharacterized protein</fullName>
    </submittedName>
</protein>
<evidence type="ECO:0000313" key="1">
    <source>
        <dbReference type="EMBL" id="OXC71442.1"/>
    </source>
</evidence>
<reference evidence="2" key="1">
    <citation type="submission" date="2017-01" db="EMBL/GenBank/DDBJ databases">
        <title>Genome Analysis of Deinococcus marmoris KOPRI26562.</title>
        <authorList>
            <person name="Kim J.H."/>
            <person name="Oh H.-M."/>
        </authorList>
    </citation>
    <scope>NUCLEOTIDE SEQUENCE [LARGE SCALE GENOMIC DNA]</scope>
    <source>
        <strain evidence="2">PAMC 26633</strain>
    </source>
</reference>
<evidence type="ECO:0000313" key="2">
    <source>
        <dbReference type="Proteomes" id="UP000214720"/>
    </source>
</evidence>
<name>A0A226WJT2_CABSO</name>